<dbReference type="Proteomes" id="UP001549366">
    <property type="component" value="Unassembled WGS sequence"/>
</dbReference>
<evidence type="ECO:0000313" key="3">
    <source>
        <dbReference type="Proteomes" id="UP001549366"/>
    </source>
</evidence>
<accession>A0ABV2SKW4</accession>
<name>A0ABV2SKW4_9GAMM</name>
<gene>
    <name evidence="2" type="ORF">V5J35_003601</name>
</gene>
<evidence type="ECO:0000256" key="1">
    <source>
        <dbReference type="SAM" id="SignalP"/>
    </source>
</evidence>
<keyword evidence="1" id="KW-0732">Signal</keyword>
<evidence type="ECO:0000313" key="2">
    <source>
        <dbReference type="EMBL" id="MET4758409.1"/>
    </source>
</evidence>
<keyword evidence="3" id="KW-1185">Reference proteome</keyword>
<dbReference type="EMBL" id="JBEWTB010000002">
    <property type="protein sequence ID" value="MET4758409.1"/>
    <property type="molecule type" value="Genomic_DNA"/>
</dbReference>
<feature type="signal peptide" evidence="1">
    <location>
        <begin position="1"/>
        <end position="21"/>
    </location>
</feature>
<organism evidence="2 3">
    <name type="scientific">Endozoicomonas lisbonensis</name>
    <dbReference type="NCBI Taxonomy" id="3120522"/>
    <lineage>
        <taxon>Bacteria</taxon>
        <taxon>Pseudomonadati</taxon>
        <taxon>Pseudomonadota</taxon>
        <taxon>Gammaproteobacteria</taxon>
        <taxon>Oceanospirillales</taxon>
        <taxon>Endozoicomonadaceae</taxon>
        <taxon>Endozoicomonas</taxon>
    </lineage>
</organism>
<protein>
    <submittedName>
        <fullName evidence="2">Uncharacterized protein</fullName>
    </submittedName>
</protein>
<feature type="chain" id="PRO_5045532431" evidence="1">
    <location>
        <begin position="22"/>
        <end position="605"/>
    </location>
</feature>
<dbReference type="RefSeq" id="WP_354008493.1">
    <property type="nucleotide sequence ID" value="NZ_JBEWTA010000001.1"/>
</dbReference>
<proteinExistence type="predicted"/>
<sequence length="605" mass="67598">MVFRSALIAPLLFAFTFSASANSPSGIPTSLQGQKDALLLYASLLTPSDPSKTWITLTTEGKDGMGNFSYVMSFSGLLEKALPGIPLQRIMGGGAEKKKKVARIFGYPSKTSDFWFSSDPDPHLPTEMTEYSERVEQSQAVFSFVIAPPNPSDPPNDLDPLFDKDVSWMYFMEIHSPGGNPQIHMAHYHEMMASIPFGHQLTVEQSLSVYSSEPIEAAFTVDESEDSYLSGDYLSLDTPLAPSFGINKKNIGLLLNKKPEIPGRYSFKSAHALMPDGLSQAVDQLLKTDERLLRRQESAQETMHFYTGYFHSLYGKLLFIHSLAGMAPDADMMLMLPLNSEDLEIPAVVESLQAIPADRLHYWNGRDWQTIKQPDDNPLVTSASPKARRSIAIMNPFPLDREIYLELQNASGPVPVAGSTGDHSLYEVISSGRLPFHEYMPHQGAVNRDLAKVAGSPAIKAFFTAVGNRQRAKALQQLKQQPELVELFLLRLYQEYNATPFLIALVQQTLDRNSELWTLIQTADQRLEAETWPVKPATSDIEAIGYGRAIIRLLREMVSNEALTDSELADYQQRIDQYSALLLFRYPGLHKQLEAISNNIFYGYL</sequence>
<comment type="caution">
    <text evidence="2">The sequence shown here is derived from an EMBL/GenBank/DDBJ whole genome shotgun (WGS) entry which is preliminary data.</text>
</comment>
<reference evidence="2 3" key="1">
    <citation type="submission" date="2024-06" db="EMBL/GenBank/DDBJ databases">
        <title>Genomic Encyclopedia of Type Strains, Phase V (KMG-V): Genome sequencing to study the core and pangenomes of soil and plant-associated prokaryotes.</title>
        <authorList>
            <person name="Whitman W."/>
        </authorList>
    </citation>
    <scope>NUCLEOTIDE SEQUENCE [LARGE SCALE GENOMIC DNA]</scope>
    <source>
        <strain evidence="2 3">NE40</strain>
    </source>
</reference>